<proteinExistence type="predicted"/>
<dbReference type="EMBL" id="PDXQ01000001">
    <property type="protein sequence ID" value="TRZ35102.1"/>
    <property type="molecule type" value="Genomic_DNA"/>
</dbReference>
<dbReference type="AlphaFoldDB" id="A0A2N8Q0N4"/>
<protein>
    <submittedName>
        <fullName evidence="1">Uncharacterized protein</fullName>
    </submittedName>
</protein>
<gene>
    <name evidence="2" type="ORF">AUF17_13885</name>
    <name evidence="1" type="ORF">EK398_03515</name>
</gene>
<accession>A0A2N8Q0N4</accession>
<dbReference type="RefSeq" id="WP_049218132.1">
    <property type="nucleotide sequence ID" value="NZ_CABGUH010000001.1"/>
</dbReference>
<comment type="caution">
    <text evidence="1">The sequence shown here is derived from an EMBL/GenBank/DDBJ whole genome shotgun (WGS) entry which is preliminary data.</text>
</comment>
<organism evidence="1 3">
    <name type="scientific">Enterococcus avium</name>
    <name type="common">Streptococcus avium</name>
    <dbReference type="NCBI Taxonomy" id="33945"/>
    <lineage>
        <taxon>Bacteria</taxon>
        <taxon>Bacillati</taxon>
        <taxon>Bacillota</taxon>
        <taxon>Bacilli</taxon>
        <taxon>Lactobacillales</taxon>
        <taxon>Enterococcaceae</taxon>
        <taxon>Enterococcus</taxon>
    </lineage>
</organism>
<dbReference type="Proteomes" id="UP000316316">
    <property type="component" value="Unassembled WGS sequence"/>
</dbReference>
<reference evidence="1 3" key="2">
    <citation type="submission" date="2018-12" db="EMBL/GenBank/DDBJ databases">
        <title>A novel vanA-carrying plasmid in a clinical isolate of Enterococcus avium.</title>
        <authorList>
            <person name="Bernasconi O.J."/>
            <person name="Luzzaro F."/>
            <person name="Endimiani A."/>
        </authorList>
    </citation>
    <scope>NUCLEOTIDE SEQUENCE [LARGE SCALE GENOMIC DNA]</scope>
    <source>
        <strain evidence="1 3">LC0559/18</strain>
    </source>
</reference>
<reference evidence="2 4" key="1">
    <citation type="submission" date="2017-10" db="EMBL/GenBank/DDBJ databases">
        <title>FDA dAtabase for Regulatory Grade micrObial Sequences (FDA-ARGOS): Supporting development and validation of Infectious Disease Dx tests.</title>
        <authorList>
            <person name="Campos J."/>
            <person name="Goldberg B."/>
            <person name="Tallon L.J."/>
            <person name="Sadzewicz L."/>
            <person name="Sengamalay N."/>
            <person name="Ott S."/>
            <person name="Godinez A."/>
            <person name="Nagaraj S."/>
            <person name="Vyas G."/>
            <person name="Aluvathingal J."/>
            <person name="Nadendla S."/>
            <person name="Geyer C."/>
            <person name="Nandy P."/>
            <person name="Hobson J."/>
            <person name="Sichtig H."/>
        </authorList>
    </citation>
    <scope>NUCLEOTIDE SEQUENCE [LARGE SCALE GENOMIC DNA]</scope>
    <source>
        <strain evidence="2 4">FDAARGOS_185</strain>
    </source>
</reference>
<dbReference type="GeneID" id="69569760"/>
<dbReference type="Proteomes" id="UP000288388">
    <property type="component" value="Unassembled WGS sequence"/>
</dbReference>
<evidence type="ECO:0000313" key="2">
    <source>
        <dbReference type="EMBL" id="TRZ35102.1"/>
    </source>
</evidence>
<name>A0A2N8Q0N4_ENTAV</name>
<dbReference type="EMBL" id="RYZS01000001">
    <property type="protein sequence ID" value="RVU94004.1"/>
    <property type="molecule type" value="Genomic_DNA"/>
</dbReference>
<evidence type="ECO:0000313" key="4">
    <source>
        <dbReference type="Proteomes" id="UP000316316"/>
    </source>
</evidence>
<evidence type="ECO:0000313" key="3">
    <source>
        <dbReference type="Proteomes" id="UP000288388"/>
    </source>
</evidence>
<evidence type="ECO:0000313" key="1">
    <source>
        <dbReference type="EMBL" id="RVU94004.1"/>
    </source>
</evidence>
<sequence length="112" mass="13070">MLLKEAQKEDPLNLEILGRTDGPIGNNTYSIKLFITFVKENFVIITIEEIRPTHIKQIIPYWKNEKKLTGLIRVMFNYSVDEGYLSKNYNPVTRIKKLNAKNGKYVGFWGTF</sequence>